<comment type="caution">
    <text evidence="1">The sequence shown here is derived from an EMBL/GenBank/DDBJ whole genome shotgun (WGS) entry which is preliminary data.</text>
</comment>
<protein>
    <submittedName>
        <fullName evidence="1">Uncharacterized protein</fullName>
    </submittedName>
</protein>
<evidence type="ECO:0000313" key="1">
    <source>
        <dbReference type="EMBL" id="PTQ55243.1"/>
    </source>
</evidence>
<proteinExistence type="predicted"/>
<name>A0A2R6XXV1_9BACL</name>
<dbReference type="Proteomes" id="UP000244338">
    <property type="component" value="Unassembled WGS sequence"/>
</dbReference>
<sequence length="46" mass="5283">MLLNNFFIWGGDGYGIYGKVAYVFLDSADEEEWLQSLTNCKTFGRI</sequence>
<organism evidence="1 2">
    <name type="scientific">Candidatus Carbonibacillus altaicus</name>
    <dbReference type="NCBI Taxonomy" id="2163959"/>
    <lineage>
        <taxon>Bacteria</taxon>
        <taxon>Bacillati</taxon>
        <taxon>Bacillota</taxon>
        <taxon>Bacilli</taxon>
        <taxon>Bacillales</taxon>
        <taxon>Candidatus Carbonibacillus</taxon>
    </lineage>
</organism>
<accession>A0A2R6XXV1</accession>
<evidence type="ECO:0000313" key="2">
    <source>
        <dbReference type="Proteomes" id="UP000244338"/>
    </source>
</evidence>
<gene>
    <name evidence="1" type="ORF">BSOLF_2839</name>
</gene>
<dbReference type="EMBL" id="PEBX01000158">
    <property type="protein sequence ID" value="PTQ55243.1"/>
    <property type="molecule type" value="Genomic_DNA"/>
</dbReference>
<reference evidence="2" key="1">
    <citation type="journal article" date="2018" name="Sci. Rep.">
        <title>Lignite coal burning seam in the remote Altai Mountains harbors a hydrogen-driven thermophilic microbial community.</title>
        <authorList>
            <person name="Kadnikov V.V."/>
            <person name="Mardanov A.V."/>
            <person name="Ivasenko D.A."/>
            <person name="Antsiferov D.V."/>
            <person name="Beletsky A.V."/>
            <person name="Karnachuk O.V."/>
            <person name="Ravin N.V."/>
        </authorList>
    </citation>
    <scope>NUCLEOTIDE SEQUENCE [LARGE SCALE GENOMIC DNA]</scope>
</reference>
<dbReference type="AlphaFoldDB" id="A0A2R6XXV1"/>